<dbReference type="InterPro" id="IPR022782">
    <property type="entry name" value="AIP3-like_C"/>
</dbReference>
<keyword evidence="1" id="KW-0175">Coiled coil</keyword>
<feature type="compositionally biased region" description="Polar residues" evidence="2">
    <location>
        <begin position="1348"/>
        <end position="1385"/>
    </location>
</feature>
<organism evidence="4 5">
    <name type="scientific">Podarcis muralis</name>
    <name type="common">Wall lizard</name>
    <name type="synonym">Lacerta muralis</name>
    <dbReference type="NCBI Taxonomy" id="64176"/>
    <lineage>
        <taxon>Eukaryota</taxon>
        <taxon>Metazoa</taxon>
        <taxon>Chordata</taxon>
        <taxon>Craniata</taxon>
        <taxon>Vertebrata</taxon>
        <taxon>Euteleostomi</taxon>
        <taxon>Lepidosauria</taxon>
        <taxon>Squamata</taxon>
        <taxon>Bifurcata</taxon>
        <taxon>Unidentata</taxon>
        <taxon>Episquamata</taxon>
        <taxon>Laterata</taxon>
        <taxon>Lacertibaenia</taxon>
        <taxon>Lacertidae</taxon>
        <taxon>Podarcis</taxon>
    </lineage>
</organism>
<accession>A0A670JBH2</accession>
<feature type="region of interest" description="Disordered" evidence="2">
    <location>
        <begin position="49"/>
        <end position="72"/>
    </location>
</feature>
<proteinExistence type="predicted"/>
<dbReference type="InterPro" id="IPR051825">
    <property type="entry name" value="SRCIN1"/>
</dbReference>
<feature type="compositionally biased region" description="Basic and acidic residues" evidence="2">
    <location>
        <begin position="1198"/>
        <end position="1210"/>
    </location>
</feature>
<evidence type="ECO:0000259" key="3">
    <source>
        <dbReference type="Pfam" id="PF03915"/>
    </source>
</evidence>
<name>A0A670JBH2_PODMU</name>
<feature type="compositionally biased region" description="Low complexity" evidence="2">
    <location>
        <begin position="929"/>
        <end position="947"/>
    </location>
</feature>
<feature type="compositionally biased region" description="Low complexity" evidence="2">
    <location>
        <begin position="1329"/>
        <end position="1347"/>
    </location>
</feature>
<feature type="region of interest" description="Disordered" evidence="2">
    <location>
        <begin position="1080"/>
        <end position="1131"/>
    </location>
</feature>
<dbReference type="Gene3D" id="1.20.58.1540">
    <property type="entry name" value="Actin interacting protein 3, C-terminal domain"/>
    <property type="match status" value="1"/>
</dbReference>
<evidence type="ECO:0000313" key="5">
    <source>
        <dbReference type="Proteomes" id="UP000472272"/>
    </source>
</evidence>
<feature type="region of interest" description="Disordered" evidence="2">
    <location>
        <begin position="929"/>
        <end position="948"/>
    </location>
</feature>
<reference evidence="4" key="3">
    <citation type="submission" date="2025-09" db="UniProtKB">
        <authorList>
            <consortium name="Ensembl"/>
        </authorList>
    </citation>
    <scope>IDENTIFICATION</scope>
</reference>
<dbReference type="Proteomes" id="UP000472272">
    <property type="component" value="Chromosome 12"/>
</dbReference>
<feature type="domain" description="Actin interacting protein 3-like C-terminal" evidence="3">
    <location>
        <begin position="184"/>
        <end position="260"/>
    </location>
</feature>
<feature type="region of interest" description="Disordered" evidence="2">
    <location>
        <begin position="840"/>
        <end position="862"/>
    </location>
</feature>
<feature type="compositionally biased region" description="Polar residues" evidence="2">
    <location>
        <begin position="875"/>
        <end position="915"/>
    </location>
</feature>
<dbReference type="Pfam" id="PF03915">
    <property type="entry name" value="AIP3"/>
    <property type="match status" value="1"/>
</dbReference>
<keyword evidence="5" id="KW-1185">Reference proteome</keyword>
<feature type="compositionally biased region" description="Basic and acidic residues" evidence="2">
    <location>
        <begin position="488"/>
        <end position="504"/>
    </location>
</feature>
<feature type="region of interest" description="Disordered" evidence="2">
    <location>
        <begin position="573"/>
        <end position="608"/>
    </location>
</feature>
<feature type="compositionally biased region" description="Polar residues" evidence="2">
    <location>
        <begin position="119"/>
        <end position="130"/>
    </location>
</feature>
<feature type="compositionally biased region" description="Basic and acidic residues" evidence="2">
    <location>
        <begin position="1148"/>
        <end position="1160"/>
    </location>
</feature>
<feature type="region of interest" description="Disordered" evidence="2">
    <location>
        <begin position="482"/>
        <end position="505"/>
    </location>
</feature>
<feature type="region of interest" description="Disordered" evidence="2">
    <location>
        <begin position="1143"/>
        <end position="1385"/>
    </location>
</feature>
<feature type="region of interest" description="Disordered" evidence="2">
    <location>
        <begin position="285"/>
        <end position="316"/>
    </location>
</feature>
<protein>
    <submittedName>
        <fullName evidence="4">KIAA1217</fullName>
    </submittedName>
</protein>
<sequence length="1385" mass="151147">MEEAESQKPEPLLACPRDSRQMKDQKSSLHATSLDDAEYLWPKELVASGNSQASAKAGRNIPRRHTVGGPRSSREILGMQASDMDKKREAFLEHLKQKYPHHATAIMGHQERLRDQTRSPKLSQSPQPNLGDQAELSEASADSLEIMSEGESPSPFSRGSRTRASLPVVRSTNQTKERSLGVLYLQYGDETKQLRMPNEITSTDTIRALFVSAFPQQLTMKMLESPSVAIYIKDESRNIYYELSDVRNIQDRSFLKVYNKDPAHAFNHMPRAVNGDVRMQREIFPNSSRPGSTAHPPHALPISPPATPVPHSMPPSPSRIPYGTARPVGGPGNATIPRDRLSNMPASRSISPSPSAILERRDVKPDEDMGSKTLTLFRNEGLYADPYLYHEGRMSIAGSHAGHPLDVPDHIIAYHRSTMRSSSTYCNPPMQPEIMEQSLYRQKSRKYPDSHLPTLGSKTPPASPHRVADVRMVDIHTHHNSQVSPHTIHLERSSPGRQSLKKDPGTPVFVEAKPRNVMGLPGMAEVVPSVPDKKAFGYGSAVIPKENETRERMQAMEKQIASLTGLVQSALLKGPNTSNSKEASSEKMVKTVTSKSSAEKPGSAHVSSGKNSLLAIEAAPASAMPVGSTAMQVSLFDMKRNVSDLRLQLHQMRQLQLHNQEALRAMVKKAELEINGKVMERAKRLEDPVQRQRHLVEQERQKYLHEEEKIVKSLCELESFVEDLKKESLTANRIVTLKDVEDGAFLLRQVGEAVATLKGEFPTLQNKMRAILRIEVEAVRFLKEEPHKLDILLKRVRSMTDILTTLRRHVTDGLLKGVDPSQAAQYNAMEKATAAEVLKKQDDAAKSPASPKQKVGDPSAELSVRSEVIPVSSMTVHHAQSSPVVMHQSQHSTTLVSNAPNSPVANSPSAGSSASCHLMPAMPESAAAAATVTATTQQTQAPQSPQVNGSTMQSLFIEELHSASTRNRALSIEKAEKKWEEKRQNLDHYNGKEFEKLLEEAQANIMKSIPNLEMPPQATGSPKADAAEKIEVSEEAPNPEQETEKPVKSPPPPPPRRSYLIGSGLSTRLGEVSYVARKDSTLVKESSEDAAQGAQPKVPKEDHASPQPLGTIPPAKEEEEEDGDRIMAELQAFQKCSYMDVNSNSHVEQSRNDTHTKDARPVALILPKEKKGSTSTSQTSRMPIPAAAKSRQQSNADKTSKPHKLQDQRQYRQANGSAKRAGGDCKATSPNLSASKIPAFPSTSGKSSSLSSGDSTNLLSPPTKASAPSSNPLSPPTGRPPHSASLIPSVSNGSLKFQSPAHPGKGHHPLSFSIQTQNGRPPPLPPAPFSSSSFSSPSSSSSPPSLSQGSKSIRSIHTPSFTSYKSQNGSVSKPAQSSSVTKEST</sequence>
<feature type="compositionally biased region" description="Basic and acidic residues" evidence="2">
    <location>
        <begin position="17"/>
        <end position="27"/>
    </location>
</feature>
<dbReference type="GeneTree" id="ENSGT00940000156098"/>
<gene>
    <name evidence="4" type="primary">KIAA1217</name>
</gene>
<feature type="region of interest" description="Disordered" evidence="2">
    <location>
        <begin position="110"/>
        <end position="172"/>
    </location>
</feature>
<reference evidence="4 5" key="1">
    <citation type="journal article" date="2019" name="Proc. Natl. Acad. Sci. U.S.A.">
        <title>Regulatory changes in pterin and carotenoid genes underlie balanced color polymorphisms in the wall lizard.</title>
        <authorList>
            <person name="Andrade P."/>
            <person name="Pinho C."/>
            <person name="Perez I de Lanuza G."/>
            <person name="Afonso S."/>
            <person name="Brejcha J."/>
            <person name="Rubin C.J."/>
            <person name="Wallerman O."/>
            <person name="Pereira P."/>
            <person name="Sabatino S.J."/>
            <person name="Bellati A."/>
            <person name="Pellitteri-Rosa D."/>
            <person name="Bosakova Z."/>
            <person name="Bunikis I."/>
            <person name="Carretero M.A."/>
            <person name="Feiner N."/>
            <person name="Marsik P."/>
            <person name="Pauperio F."/>
            <person name="Salvi D."/>
            <person name="Soler L."/>
            <person name="While G.M."/>
            <person name="Uller T."/>
            <person name="Font E."/>
            <person name="Andersson L."/>
            <person name="Carneiro M."/>
        </authorList>
    </citation>
    <scope>NUCLEOTIDE SEQUENCE</scope>
</reference>
<feature type="region of interest" description="Disordered" evidence="2">
    <location>
        <begin position="875"/>
        <end position="917"/>
    </location>
</feature>
<feature type="compositionally biased region" description="Low complexity" evidence="2">
    <location>
        <begin position="1242"/>
        <end position="1272"/>
    </location>
</feature>
<dbReference type="PANTHER" id="PTHR22741">
    <property type="entry name" value="P140CAP/SNIP-RELATED"/>
    <property type="match status" value="1"/>
</dbReference>
<evidence type="ECO:0000313" key="4">
    <source>
        <dbReference type="Ensembl" id="ENSPMRP00000021590.1"/>
    </source>
</evidence>
<dbReference type="GO" id="GO:0005737">
    <property type="term" value="C:cytoplasm"/>
    <property type="evidence" value="ECO:0007669"/>
    <property type="project" value="TreeGrafter"/>
</dbReference>
<feature type="compositionally biased region" description="Pro residues" evidence="2">
    <location>
        <begin position="298"/>
        <end position="316"/>
    </location>
</feature>
<evidence type="ECO:0000256" key="1">
    <source>
        <dbReference type="ARBA" id="ARBA00023054"/>
    </source>
</evidence>
<dbReference type="PANTHER" id="PTHR22741:SF11">
    <property type="entry name" value="SICKLE TAIL PROTEIN HOMOLOG"/>
    <property type="match status" value="1"/>
</dbReference>
<feature type="region of interest" description="Disordered" evidence="2">
    <location>
        <begin position="1011"/>
        <end position="1064"/>
    </location>
</feature>
<dbReference type="Ensembl" id="ENSPMRT00000022909.1">
    <property type="protein sequence ID" value="ENSPMRP00000021590.1"/>
    <property type="gene ID" value="ENSPMRG00000013949.1"/>
</dbReference>
<feature type="compositionally biased region" description="Polar residues" evidence="2">
    <location>
        <begin position="154"/>
        <end position="163"/>
    </location>
</feature>
<feature type="region of interest" description="Disordered" evidence="2">
    <location>
        <begin position="1"/>
        <end position="35"/>
    </location>
</feature>
<evidence type="ECO:0000256" key="2">
    <source>
        <dbReference type="SAM" id="MobiDB-lite"/>
    </source>
</evidence>
<feature type="compositionally biased region" description="Polar residues" evidence="2">
    <location>
        <begin position="1286"/>
        <end position="1297"/>
    </location>
</feature>
<reference evidence="4" key="2">
    <citation type="submission" date="2025-08" db="UniProtKB">
        <authorList>
            <consortium name="Ensembl"/>
        </authorList>
    </citation>
    <scope>IDENTIFICATION</scope>
</reference>